<gene>
    <name evidence="1" type="ORF">MM415A03140_0009</name>
    <name evidence="2" type="ORF">MM415B05749_0008</name>
</gene>
<dbReference type="InterPro" id="IPR010026">
    <property type="entry name" value="Phage_holin_LL-H"/>
</dbReference>
<reference evidence="1" key="1">
    <citation type="submission" date="2020-03" db="EMBL/GenBank/DDBJ databases">
        <title>The deep terrestrial virosphere.</title>
        <authorList>
            <person name="Holmfeldt K."/>
            <person name="Nilsson E."/>
            <person name="Simone D."/>
            <person name="Lopez-Fernandez M."/>
            <person name="Wu X."/>
            <person name="de Brujin I."/>
            <person name="Lundin D."/>
            <person name="Andersson A."/>
            <person name="Bertilsson S."/>
            <person name="Dopson M."/>
        </authorList>
    </citation>
    <scope>NUCLEOTIDE SEQUENCE</scope>
    <source>
        <strain evidence="1">MM415A03140</strain>
        <strain evidence="2">MM415B05749</strain>
    </source>
</reference>
<name>A0A6M3JQM4_9ZZZZ</name>
<accession>A0A6M3JQM4</accession>
<evidence type="ECO:0000313" key="1">
    <source>
        <dbReference type="EMBL" id="QJA71568.1"/>
    </source>
</evidence>
<organism evidence="1">
    <name type="scientific">viral metagenome</name>
    <dbReference type="NCBI Taxonomy" id="1070528"/>
    <lineage>
        <taxon>unclassified sequences</taxon>
        <taxon>metagenomes</taxon>
        <taxon>organismal metagenomes</taxon>
    </lineage>
</organism>
<dbReference type="Pfam" id="PF09682">
    <property type="entry name" value="Phage_holin_6_1"/>
    <property type="match status" value="1"/>
</dbReference>
<dbReference type="EMBL" id="MT143547">
    <property type="protein sequence ID" value="QJA98039.1"/>
    <property type="molecule type" value="Genomic_DNA"/>
</dbReference>
<evidence type="ECO:0000313" key="2">
    <source>
        <dbReference type="EMBL" id="QJA98039.1"/>
    </source>
</evidence>
<dbReference type="EMBL" id="MT141882">
    <property type="protein sequence ID" value="QJA71568.1"/>
    <property type="molecule type" value="Genomic_DNA"/>
</dbReference>
<proteinExistence type="predicted"/>
<dbReference type="AlphaFoldDB" id="A0A6M3JQM4"/>
<protein>
    <submittedName>
        <fullName evidence="1">Putative holin</fullName>
    </submittedName>
</protein>
<sequence>MNIFKWLWSKISSAFISFIKEAVSQLTQKLIVELKDFAFKVVSELELGDLTSAAKRAEAFKKIKEEAIARGIAYKDSAINLLIELVVAQLKKSEE</sequence>